<proteinExistence type="predicted"/>
<evidence type="ECO:0000313" key="2">
    <source>
        <dbReference type="EMBL" id="MBW89232.1"/>
    </source>
</evidence>
<name>A0A2P2J6X3_RHIMU</name>
<dbReference type="AlphaFoldDB" id="A0A2P2J6X3"/>
<reference evidence="2" key="1">
    <citation type="submission" date="2018-02" db="EMBL/GenBank/DDBJ databases">
        <title>Rhizophora mucronata_Transcriptome.</title>
        <authorList>
            <person name="Meera S.P."/>
            <person name="Sreeshan A."/>
            <person name="Augustine A."/>
        </authorList>
    </citation>
    <scope>NUCLEOTIDE SEQUENCE</scope>
    <source>
        <tissue evidence="2">Leaf</tissue>
    </source>
</reference>
<accession>A0A2P2J6X3</accession>
<keyword evidence="1" id="KW-0732">Signal</keyword>
<feature type="chain" id="PRO_5015115860" evidence="1">
    <location>
        <begin position="16"/>
        <end position="38"/>
    </location>
</feature>
<evidence type="ECO:0000256" key="1">
    <source>
        <dbReference type="SAM" id="SignalP"/>
    </source>
</evidence>
<feature type="signal peptide" evidence="1">
    <location>
        <begin position="1"/>
        <end position="15"/>
    </location>
</feature>
<sequence length="38" mass="4569">MIVFFFFLLLCYVDSCFKEFAVKPCTKIGVLFYLLFDF</sequence>
<protein>
    <submittedName>
        <fullName evidence="2">Uncharacterized protein</fullName>
    </submittedName>
</protein>
<dbReference type="EMBL" id="GGEC01008749">
    <property type="protein sequence ID" value="MBW89232.1"/>
    <property type="molecule type" value="Transcribed_RNA"/>
</dbReference>
<organism evidence="2">
    <name type="scientific">Rhizophora mucronata</name>
    <name type="common">Asiatic mangrove</name>
    <dbReference type="NCBI Taxonomy" id="61149"/>
    <lineage>
        <taxon>Eukaryota</taxon>
        <taxon>Viridiplantae</taxon>
        <taxon>Streptophyta</taxon>
        <taxon>Embryophyta</taxon>
        <taxon>Tracheophyta</taxon>
        <taxon>Spermatophyta</taxon>
        <taxon>Magnoliopsida</taxon>
        <taxon>eudicotyledons</taxon>
        <taxon>Gunneridae</taxon>
        <taxon>Pentapetalae</taxon>
        <taxon>rosids</taxon>
        <taxon>fabids</taxon>
        <taxon>Malpighiales</taxon>
        <taxon>Rhizophoraceae</taxon>
        <taxon>Rhizophora</taxon>
    </lineage>
</organism>